<dbReference type="InterPro" id="IPR008284">
    <property type="entry name" value="MoCF_biosynth_CS"/>
</dbReference>
<evidence type="ECO:0000256" key="2">
    <source>
        <dbReference type="ARBA" id="ARBA00005046"/>
    </source>
</evidence>
<name>A0A5E6MC10_9BACT</name>
<comment type="cofactor">
    <cofactor evidence="6">
        <name>Mg(2+)</name>
        <dbReference type="ChEBI" id="CHEBI:18420"/>
    </cofactor>
</comment>
<dbReference type="NCBIfam" id="TIGR00176">
    <property type="entry name" value="mobB"/>
    <property type="match status" value="1"/>
</dbReference>
<dbReference type="InterPro" id="IPR036425">
    <property type="entry name" value="MoaB/Mog-like_dom_sf"/>
</dbReference>
<keyword evidence="6 8" id="KW-0808">Transferase</keyword>
<evidence type="ECO:0000259" key="7">
    <source>
        <dbReference type="SMART" id="SM00852"/>
    </source>
</evidence>
<dbReference type="SUPFAM" id="SSF63867">
    <property type="entry name" value="MoeA C-terminal domain-like"/>
    <property type="match status" value="1"/>
</dbReference>
<evidence type="ECO:0000256" key="5">
    <source>
        <dbReference type="ARBA" id="ARBA00047317"/>
    </source>
</evidence>
<dbReference type="GO" id="GO:0005829">
    <property type="term" value="C:cytosol"/>
    <property type="evidence" value="ECO:0007669"/>
    <property type="project" value="TreeGrafter"/>
</dbReference>
<dbReference type="AlphaFoldDB" id="A0A5E6MC10"/>
<dbReference type="GO" id="GO:0046872">
    <property type="term" value="F:metal ion binding"/>
    <property type="evidence" value="ECO:0007669"/>
    <property type="project" value="UniProtKB-UniRule"/>
</dbReference>
<dbReference type="Pfam" id="PF00994">
    <property type="entry name" value="MoCF_biosynth"/>
    <property type="match status" value="1"/>
</dbReference>
<dbReference type="Gene3D" id="2.40.340.10">
    <property type="entry name" value="MoeA, C-terminal, domain IV"/>
    <property type="match status" value="1"/>
</dbReference>
<dbReference type="EMBL" id="CABFUZ020000116">
    <property type="protein sequence ID" value="VVM06450.1"/>
    <property type="molecule type" value="Genomic_DNA"/>
</dbReference>
<organism evidence="8 9">
    <name type="scientific">Methylacidimicrobium cyclopophantes</name>
    <dbReference type="NCBI Taxonomy" id="1041766"/>
    <lineage>
        <taxon>Bacteria</taxon>
        <taxon>Pseudomonadati</taxon>
        <taxon>Verrucomicrobiota</taxon>
        <taxon>Methylacidimicrobium</taxon>
    </lineage>
</organism>
<keyword evidence="6" id="KW-0479">Metal-binding</keyword>
<dbReference type="UniPathway" id="UPA00344"/>
<dbReference type="PANTHER" id="PTHR10192">
    <property type="entry name" value="MOLYBDOPTERIN BIOSYNTHESIS PROTEIN"/>
    <property type="match status" value="1"/>
</dbReference>
<dbReference type="Proteomes" id="UP000381693">
    <property type="component" value="Unassembled WGS sequence"/>
</dbReference>
<dbReference type="InterPro" id="IPR036135">
    <property type="entry name" value="MoeA_linker/N_sf"/>
</dbReference>
<dbReference type="Pfam" id="PF03454">
    <property type="entry name" value="MoeA_C"/>
    <property type="match status" value="1"/>
</dbReference>
<dbReference type="InterPro" id="IPR005110">
    <property type="entry name" value="MoeA_linker/N"/>
</dbReference>
<dbReference type="SMART" id="SM00852">
    <property type="entry name" value="MoCF_biosynth"/>
    <property type="match status" value="1"/>
</dbReference>
<protein>
    <recommendedName>
        <fullName evidence="6">Molybdopterin molybdenumtransferase</fullName>
        <ecNumber evidence="6">2.10.1.1</ecNumber>
    </recommendedName>
</protein>
<dbReference type="SUPFAM" id="SSF53218">
    <property type="entry name" value="Molybdenum cofactor biosynthesis proteins"/>
    <property type="match status" value="1"/>
</dbReference>
<dbReference type="CDD" id="cd00887">
    <property type="entry name" value="MoeA"/>
    <property type="match status" value="1"/>
</dbReference>
<accession>A0A5E6MC10</accession>
<evidence type="ECO:0000256" key="6">
    <source>
        <dbReference type="RuleBase" id="RU365090"/>
    </source>
</evidence>
<dbReference type="Gene3D" id="2.170.190.11">
    <property type="entry name" value="Molybdopterin biosynthesis moea protein, domain 3"/>
    <property type="match status" value="1"/>
</dbReference>
<gene>
    <name evidence="8" type="primary">moeA</name>
    <name evidence="8" type="ORF">MAMC_01100</name>
</gene>
<dbReference type="CDD" id="cd03116">
    <property type="entry name" value="MobB"/>
    <property type="match status" value="1"/>
</dbReference>
<dbReference type="Pfam" id="PF03205">
    <property type="entry name" value="MobB"/>
    <property type="match status" value="1"/>
</dbReference>
<keyword evidence="4 6" id="KW-0501">Molybdenum cofactor biosynthesis</keyword>
<sequence length="588" mass="62046">MSGGRSIPVVAFVGRSGAGKTTLLCSVVRILAARGIRVAAIKHAHHGFEIDHPGKDSMRLREAGANPVLVLSPTRKAWVEEVAPPAEPDLTETLSLFDRSRIDLVLVEGFRGEGVPKIELFAPELGPRFCQEDPDLLAVAAVGALPPSNGLVTFDRNDAEGVADLILRTCGLAAPSPVPPSPPGTKGRLSLAEARAILREELTPVRPEGWEEVVLAESVGRILAIDLASPVDLPTAPTAAMDGYAVRAASLGERPREFRVAGSAAAGAPFSGALSKGWCVRIFTGAILPEGTDLVIPQEEVSFAGANVLLPGGRSAGENVRLQGENFRQGQKLLAAGTKIGPRTLALLASIGGKRVPVRSRLRVGLLCTGKELRAVGEPLRLGEVYDSNRVFLSAGLLELGVELIDAGIVDDDPKLLEEKLDLLAEEADLLVTTGGVSVGEGDYVGKLLSERSEVVFRQIAVKPGRPFLFARWGGKPLFGLPGTPSAVFVLFYDLIGPAIRRCMGEAAGTERTRLPSLSAIRKRAGRTEYYAGRLVAGPAGEPAFAPVSLVDGAGLLPAAWADLLALLPEESELVEAGERIEVVFLPR</sequence>
<proteinExistence type="inferred from homology"/>
<dbReference type="PANTHER" id="PTHR10192:SF5">
    <property type="entry name" value="GEPHYRIN"/>
    <property type="match status" value="1"/>
</dbReference>
<evidence type="ECO:0000256" key="1">
    <source>
        <dbReference type="ARBA" id="ARBA00002901"/>
    </source>
</evidence>
<dbReference type="SUPFAM" id="SSF63882">
    <property type="entry name" value="MoeA N-terminal region -like"/>
    <property type="match status" value="1"/>
</dbReference>
<dbReference type="Gene3D" id="3.40.980.10">
    <property type="entry name" value="MoaB/Mog-like domain"/>
    <property type="match status" value="1"/>
</dbReference>
<dbReference type="InterPro" id="IPR005111">
    <property type="entry name" value="MoeA_C_domain_IV"/>
</dbReference>
<dbReference type="GO" id="GO:0005525">
    <property type="term" value="F:GTP binding"/>
    <property type="evidence" value="ECO:0007669"/>
    <property type="project" value="InterPro"/>
</dbReference>
<dbReference type="EC" id="2.10.1.1" evidence="6"/>
<dbReference type="SUPFAM" id="SSF52540">
    <property type="entry name" value="P-loop containing nucleoside triphosphate hydrolases"/>
    <property type="match status" value="1"/>
</dbReference>
<comment type="caution">
    <text evidence="8">The sequence shown here is derived from an EMBL/GenBank/DDBJ whole genome shotgun (WGS) entry which is preliminary data.</text>
</comment>
<feature type="domain" description="MoaB/Mog" evidence="7">
    <location>
        <begin position="365"/>
        <end position="502"/>
    </location>
</feature>
<dbReference type="Pfam" id="PF03453">
    <property type="entry name" value="MoeA_N"/>
    <property type="match status" value="1"/>
</dbReference>
<comment type="pathway">
    <text evidence="2 6">Cofactor biosynthesis; molybdopterin biosynthesis.</text>
</comment>
<dbReference type="NCBIfam" id="NF045515">
    <property type="entry name" value="Glp_gephyrin"/>
    <property type="match status" value="1"/>
</dbReference>
<evidence type="ECO:0000313" key="9">
    <source>
        <dbReference type="Proteomes" id="UP000381693"/>
    </source>
</evidence>
<dbReference type="Gene3D" id="3.40.50.300">
    <property type="entry name" value="P-loop containing nucleotide triphosphate hydrolases"/>
    <property type="match status" value="1"/>
</dbReference>
<reference evidence="8" key="1">
    <citation type="submission" date="2019-09" db="EMBL/GenBank/DDBJ databases">
        <authorList>
            <person name="Cremers G."/>
        </authorList>
    </citation>
    <scope>NUCLEOTIDE SEQUENCE [LARGE SCALE GENOMIC DNA]</scope>
    <source>
        <strain evidence="8">3B</strain>
    </source>
</reference>
<dbReference type="GO" id="GO:0061599">
    <property type="term" value="F:molybdopterin molybdotransferase activity"/>
    <property type="evidence" value="ECO:0007669"/>
    <property type="project" value="UniProtKB-UniRule"/>
</dbReference>
<dbReference type="RefSeq" id="WP_178087690.1">
    <property type="nucleotide sequence ID" value="NZ_CABFUZ020000116.1"/>
</dbReference>
<evidence type="ECO:0000313" key="8">
    <source>
        <dbReference type="EMBL" id="VVM06450.1"/>
    </source>
</evidence>
<dbReference type="InterPro" id="IPR038987">
    <property type="entry name" value="MoeA-like"/>
</dbReference>
<comment type="function">
    <text evidence="1 6">Catalyzes the insertion of molybdate into adenylated molybdopterin with the concomitant release of AMP.</text>
</comment>
<keyword evidence="6" id="KW-0460">Magnesium</keyword>
<comment type="catalytic activity">
    <reaction evidence="5">
        <text>adenylyl-molybdopterin + molybdate = Mo-molybdopterin + AMP + H(+)</text>
        <dbReference type="Rhea" id="RHEA:35047"/>
        <dbReference type="ChEBI" id="CHEBI:15378"/>
        <dbReference type="ChEBI" id="CHEBI:36264"/>
        <dbReference type="ChEBI" id="CHEBI:62727"/>
        <dbReference type="ChEBI" id="CHEBI:71302"/>
        <dbReference type="ChEBI" id="CHEBI:456215"/>
        <dbReference type="EC" id="2.10.1.1"/>
    </reaction>
</comment>
<keyword evidence="9" id="KW-1185">Reference proteome</keyword>
<dbReference type="InterPro" id="IPR027417">
    <property type="entry name" value="P-loop_NTPase"/>
</dbReference>
<dbReference type="InterPro" id="IPR036688">
    <property type="entry name" value="MoeA_C_domain_IV_sf"/>
</dbReference>
<dbReference type="PROSITE" id="PS01079">
    <property type="entry name" value="MOCF_BIOSYNTHESIS_2"/>
    <property type="match status" value="1"/>
</dbReference>
<evidence type="ECO:0000256" key="3">
    <source>
        <dbReference type="ARBA" id="ARBA00010763"/>
    </source>
</evidence>
<dbReference type="Gene3D" id="3.90.105.10">
    <property type="entry name" value="Molybdopterin biosynthesis moea protein, domain 2"/>
    <property type="match status" value="1"/>
</dbReference>
<evidence type="ECO:0000256" key="4">
    <source>
        <dbReference type="ARBA" id="ARBA00023150"/>
    </source>
</evidence>
<dbReference type="GO" id="GO:0006777">
    <property type="term" value="P:Mo-molybdopterin cofactor biosynthetic process"/>
    <property type="evidence" value="ECO:0007669"/>
    <property type="project" value="UniProtKB-UniRule"/>
</dbReference>
<dbReference type="InterPro" id="IPR001453">
    <property type="entry name" value="MoaB/Mog_dom"/>
</dbReference>
<keyword evidence="6" id="KW-0500">Molybdenum</keyword>
<comment type="similarity">
    <text evidence="3 6">Belongs to the MoeA family.</text>
</comment>
<dbReference type="InterPro" id="IPR004435">
    <property type="entry name" value="MobB_dom"/>
</dbReference>